<evidence type="ECO:0000313" key="1">
    <source>
        <dbReference type="EMBL" id="TXF91689.1"/>
    </source>
</evidence>
<dbReference type="AlphaFoldDB" id="A0A5C7FK41"/>
<organism evidence="1 2">
    <name type="scientific">Neolewinella aurantiaca</name>
    <dbReference type="NCBI Taxonomy" id="2602767"/>
    <lineage>
        <taxon>Bacteria</taxon>
        <taxon>Pseudomonadati</taxon>
        <taxon>Bacteroidota</taxon>
        <taxon>Saprospiria</taxon>
        <taxon>Saprospirales</taxon>
        <taxon>Lewinellaceae</taxon>
        <taxon>Neolewinella</taxon>
    </lineage>
</organism>
<accession>A0A5C7FK41</accession>
<evidence type="ECO:0000313" key="2">
    <source>
        <dbReference type="Proteomes" id="UP000321907"/>
    </source>
</evidence>
<name>A0A5C7FK41_9BACT</name>
<dbReference type="RefSeq" id="WP_147928730.1">
    <property type="nucleotide sequence ID" value="NZ_VOXD01000001.1"/>
</dbReference>
<proteinExistence type="predicted"/>
<dbReference type="EMBL" id="VOXD01000001">
    <property type="protein sequence ID" value="TXF91689.1"/>
    <property type="molecule type" value="Genomic_DNA"/>
</dbReference>
<comment type="caution">
    <text evidence="1">The sequence shown here is derived from an EMBL/GenBank/DDBJ whole genome shotgun (WGS) entry which is preliminary data.</text>
</comment>
<sequence>MKISALLYFGAFAAMFAVDYLFGFRPEASFYEAGAEHPQVVEFIDGLDKPVDATAEKTVERRFSEGFISRVDVNAGFRIIHDTGLGKEVIARGPATALDLISLSQQEGHFEPAFKQPVRLQELVEIRVNLNRHGSGRMRINCILEDRRTALLPVFATEGPLKFHFLELVNLSPGRIEVDARDLLLRNRKYANKVTGSVERLEVLYDSPSVPDMEFSQLNAKEKIRSNYGASGAVPSEDEFDKNEANRIIDSLQNVIQTMQHDTVSQ</sequence>
<keyword evidence="2" id="KW-1185">Reference proteome</keyword>
<reference evidence="1 2" key="1">
    <citation type="submission" date="2019-08" db="EMBL/GenBank/DDBJ databases">
        <title>Lewinella sp. strain SSH13 Genome sequencing and assembly.</title>
        <authorList>
            <person name="Kim I."/>
        </authorList>
    </citation>
    <scope>NUCLEOTIDE SEQUENCE [LARGE SCALE GENOMIC DNA]</scope>
    <source>
        <strain evidence="1 2">SSH13</strain>
    </source>
</reference>
<dbReference type="Proteomes" id="UP000321907">
    <property type="component" value="Unassembled WGS sequence"/>
</dbReference>
<protein>
    <submittedName>
        <fullName evidence="1">Uncharacterized protein</fullName>
    </submittedName>
</protein>
<dbReference type="OrthoDB" id="9841780at2"/>
<gene>
    <name evidence="1" type="ORF">FUA23_00455</name>
</gene>